<evidence type="ECO:0000313" key="1">
    <source>
        <dbReference type="EMBL" id="OQK17061.1"/>
    </source>
</evidence>
<comment type="caution">
    <text evidence="1">The sequence shown here is derived from an EMBL/GenBank/DDBJ whole genome shotgun (WGS) entry which is preliminary data.</text>
</comment>
<reference evidence="1 2" key="1">
    <citation type="submission" date="2015-12" db="EMBL/GenBank/DDBJ databases">
        <authorList>
            <person name="Shamseldin A."/>
            <person name="Moawad H."/>
            <person name="Abd El-Rahim W.M."/>
            <person name="Sadowsky M.J."/>
        </authorList>
    </citation>
    <scope>NUCLEOTIDE SEQUENCE [LARGE SCALE GENOMIC DNA]</scope>
    <source>
        <strain evidence="1 2">WF1</strain>
    </source>
</reference>
<evidence type="ECO:0000313" key="2">
    <source>
        <dbReference type="Proteomes" id="UP000191980"/>
    </source>
</evidence>
<dbReference type="Proteomes" id="UP000191980">
    <property type="component" value="Unassembled WGS sequence"/>
</dbReference>
<gene>
    <name evidence="1" type="ORF">AU255_03955</name>
</gene>
<accession>A0A1V8M680</accession>
<organism evidence="1 2">
    <name type="scientific">Methyloprofundus sedimenti</name>
    <dbReference type="NCBI Taxonomy" id="1420851"/>
    <lineage>
        <taxon>Bacteria</taxon>
        <taxon>Pseudomonadati</taxon>
        <taxon>Pseudomonadota</taxon>
        <taxon>Gammaproteobacteria</taxon>
        <taxon>Methylococcales</taxon>
        <taxon>Methylococcaceae</taxon>
        <taxon>Methyloprofundus</taxon>
    </lineage>
</organism>
<dbReference type="EMBL" id="LPUF01000001">
    <property type="protein sequence ID" value="OQK17061.1"/>
    <property type="molecule type" value="Genomic_DNA"/>
</dbReference>
<dbReference type="AlphaFoldDB" id="A0A1V8M680"/>
<sequence length="70" mass="7802">MPNTIKTLTPAGGRSAFDIVQGVEQQFNVVVAPIGSDLKNSIFRVVHMGNKDRSYTEVLLNALYKCYEKQ</sequence>
<name>A0A1V8M680_9GAMM</name>
<dbReference type="RefSeq" id="WP_080521676.1">
    <property type="nucleotide sequence ID" value="NZ_LPUF01000001.1"/>
</dbReference>
<dbReference type="Gene3D" id="3.90.1150.10">
    <property type="entry name" value="Aspartate Aminotransferase, domain 1"/>
    <property type="match status" value="1"/>
</dbReference>
<dbReference type="OrthoDB" id="9766472at2"/>
<protein>
    <submittedName>
        <fullName evidence="1">Uncharacterized protein</fullName>
    </submittedName>
</protein>
<keyword evidence="2" id="KW-1185">Reference proteome</keyword>
<dbReference type="InterPro" id="IPR015422">
    <property type="entry name" value="PyrdxlP-dep_Trfase_small"/>
</dbReference>
<dbReference type="STRING" id="1420851.AU255_03955"/>
<proteinExistence type="predicted"/>